<sequence>MQAVFRRSYFTSPYAKLLFHLNNYIHTVNTSVMSKLRSSCSEY</sequence>
<protein>
    <submittedName>
        <fullName evidence="1">Uncharacterized protein</fullName>
    </submittedName>
</protein>
<organism evidence="1">
    <name type="scientific">Arundo donax</name>
    <name type="common">Giant reed</name>
    <name type="synonym">Donax arundinaceus</name>
    <dbReference type="NCBI Taxonomy" id="35708"/>
    <lineage>
        <taxon>Eukaryota</taxon>
        <taxon>Viridiplantae</taxon>
        <taxon>Streptophyta</taxon>
        <taxon>Embryophyta</taxon>
        <taxon>Tracheophyta</taxon>
        <taxon>Spermatophyta</taxon>
        <taxon>Magnoliopsida</taxon>
        <taxon>Liliopsida</taxon>
        <taxon>Poales</taxon>
        <taxon>Poaceae</taxon>
        <taxon>PACMAD clade</taxon>
        <taxon>Arundinoideae</taxon>
        <taxon>Arundineae</taxon>
        <taxon>Arundo</taxon>
    </lineage>
</organism>
<proteinExistence type="predicted"/>
<evidence type="ECO:0000313" key="1">
    <source>
        <dbReference type="EMBL" id="JAD89783.1"/>
    </source>
</evidence>
<reference evidence="1" key="2">
    <citation type="journal article" date="2015" name="Data Brief">
        <title>Shoot transcriptome of the giant reed, Arundo donax.</title>
        <authorList>
            <person name="Barrero R.A."/>
            <person name="Guerrero F.D."/>
            <person name="Moolhuijzen P."/>
            <person name="Goolsby J.A."/>
            <person name="Tidwell J."/>
            <person name="Bellgard S.E."/>
            <person name="Bellgard M.I."/>
        </authorList>
    </citation>
    <scope>NUCLEOTIDE SEQUENCE</scope>
    <source>
        <tissue evidence="1">Shoot tissue taken approximately 20 cm above the soil surface</tissue>
    </source>
</reference>
<dbReference type="EMBL" id="GBRH01208112">
    <property type="protein sequence ID" value="JAD89783.1"/>
    <property type="molecule type" value="Transcribed_RNA"/>
</dbReference>
<name>A0A0A9DSV9_ARUDO</name>
<dbReference type="AlphaFoldDB" id="A0A0A9DSV9"/>
<accession>A0A0A9DSV9</accession>
<reference evidence="1" key="1">
    <citation type="submission" date="2014-09" db="EMBL/GenBank/DDBJ databases">
        <authorList>
            <person name="Magalhaes I.L.F."/>
            <person name="Oliveira U."/>
            <person name="Santos F.R."/>
            <person name="Vidigal T.H.D.A."/>
            <person name="Brescovit A.D."/>
            <person name="Santos A.J."/>
        </authorList>
    </citation>
    <scope>NUCLEOTIDE SEQUENCE</scope>
    <source>
        <tissue evidence="1">Shoot tissue taken approximately 20 cm above the soil surface</tissue>
    </source>
</reference>